<keyword evidence="10" id="KW-1185">Reference proteome</keyword>
<accession>A0A443R6J5</accession>
<reference evidence="9" key="2">
    <citation type="submission" date="2018-11" db="EMBL/GenBank/DDBJ databases">
        <title>Trombidioid mite genomics.</title>
        <authorList>
            <person name="Dong X."/>
        </authorList>
    </citation>
    <scope>NUCLEOTIDE SEQUENCE</scope>
    <source>
        <strain evidence="9">UoL-WK</strain>
    </source>
</reference>
<feature type="transmembrane region" description="Helical" evidence="6">
    <location>
        <begin position="123"/>
        <end position="143"/>
    </location>
</feature>
<evidence type="ECO:0000256" key="6">
    <source>
        <dbReference type="SAM" id="Phobius"/>
    </source>
</evidence>
<dbReference type="OrthoDB" id="515887at2759"/>
<feature type="transmembrane region" description="Helical" evidence="6">
    <location>
        <begin position="351"/>
        <end position="372"/>
    </location>
</feature>
<feature type="transmembrane region" description="Helical" evidence="6">
    <location>
        <begin position="155"/>
        <end position="177"/>
    </location>
</feature>
<dbReference type="AlphaFoldDB" id="A0A443R6J5"/>
<evidence type="ECO:0000259" key="7">
    <source>
        <dbReference type="Pfam" id="PF12832"/>
    </source>
</evidence>
<evidence type="ECO:0000256" key="5">
    <source>
        <dbReference type="ARBA" id="ARBA00023136"/>
    </source>
</evidence>
<evidence type="ECO:0000313" key="10">
    <source>
        <dbReference type="Proteomes" id="UP000285301"/>
    </source>
</evidence>
<feature type="non-terminal residue" evidence="9">
    <location>
        <position position="415"/>
    </location>
</feature>
<feature type="transmembrane region" description="Helical" evidence="6">
    <location>
        <begin position="76"/>
        <end position="97"/>
    </location>
</feature>
<dbReference type="InterPro" id="IPR051717">
    <property type="entry name" value="MFS_MFSD6"/>
</dbReference>
<comment type="similarity">
    <text evidence="2">Belongs to the major facilitator superfamily. MFSD6 family.</text>
</comment>
<evidence type="ECO:0000313" key="8">
    <source>
        <dbReference type="EMBL" id="RWS10603.1"/>
    </source>
</evidence>
<dbReference type="EMBL" id="NCKU01002040">
    <property type="protein sequence ID" value="RWS10603.1"/>
    <property type="molecule type" value="Genomic_DNA"/>
</dbReference>
<dbReference type="SUPFAM" id="SSF103473">
    <property type="entry name" value="MFS general substrate transporter"/>
    <property type="match status" value="1"/>
</dbReference>
<organism evidence="9 10">
    <name type="scientific">Dinothrombium tinctorium</name>
    <dbReference type="NCBI Taxonomy" id="1965070"/>
    <lineage>
        <taxon>Eukaryota</taxon>
        <taxon>Metazoa</taxon>
        <taxon>Ecdysozoa</taxon>
        <taxon>Arthropoda</taxon>
        <taxon>Chelicerata</taxon>
        <taxon>Arachnida</taxon>
        <taxon>Acari</taxon>
        <taxon>Acariformes</taxon>
        <taxon>Trombidiformes</taxon>
        <taxon>Prostigmata</taxon>
        <taxon>Anystina</taxon>
        <taxon>Parasitengona</taxon>
        <taxon>Trombidioidea</taxon>
        <taxon>Trombidiidae</taxon>
        <taxon>Dinothrombium</taxon>
    </lineage>
</organism>
<evidence type="ECO:0000256" key="1">
    <source>
        <dbReference type="ARBA" id="ARBA00004141"/>
    </source>
</evidence>
<dbReference type="PANTHER" id="PTHR16172">
    <property type="entry name" value="MAJOR FACILITATOR SUPERFAMILY DOMAIN-CONTAINING PROTEIN 6-LIKE"/>
    <property type="match status" value="1"/>
</dbReference>
<dbReference type="STRING" id="1965070.A0A443R6J5"/>
<keyword evidence="5 6" id="KW-0472">Membrane</keyword>
<keyword evidence="4 6" id="KW-1133">Transmembrane helix</keyword>
<comment type="caution">
    <text evidence="9">The sequence shown here is derived from an EMBL/GenBank/DDBJ whole genome shotgun (WGS) entry which is preliminary data.</text>
</comment>
<evidence type="ECO:0000256" key="3">
    <source>
        <dbReference type="ARBA" id="ARBA00022692"/>
    </source>
</evidence>
<dbReference type="EMBL" id="NCKU01001930">
    <property type="protein sequence ID" value="RWS10886.1"/>
    <property type="molecule type" value="Genomic_DNA"/>
</dbReference>
<gene>
    <name evidence="9" type="ORF">B4U79_10029</name>
    <name evidence="8" type="ORF">B4U79_15242</name>
</gene>
<feature type="transmembrane region" description="Helical" evidence="6">
    <location>
        <begin position="45"/>
        <end position="64"/>
    </location>
</feature>
<evidence type="ECO:0000256" key="4">
    <source>
        <dbReference type="ARBA" id="ARBA00022989"/>
    </source>
</evidence>
<reference evidence="9 10" key="1">
    <citation type="journal article" date="2018" name="Gigascience">
        <title>Genomes of trombidid mites reveal novel predicted allergens and laterally-transferred genes associated with secondary metabolism.</title>
        <authorList>
            <person name="Dong X."/>
            <person name="Chaisiri K."/>
            <person name="Xia D."/>
            <person name="Armstrong S.D."/>
            <person name="Fang Y."/>
            <person name="Donnelly M.J."/>
            <person name="Kadowaki T."/>
            <person name="McGarry J.W."/>
            <person name="Darby A.C."/>
            <person name="Makepeace B.L."/>
        </authorList>
    </citation>
    <scope>NUCLEOTIDE SEQUENCE [LARGE SCALE GENOMIC DNA]</scope>
    <source>
        <strain evidence="9">UoL-WK</strain>
    </source>
</reference>
<evidence type="ECO:0000313" key="9">
    <source>
        <dbReference type="EMBL" id="RWS10886.1"/>
    </source>
</evidence>
<feature type="transmembrane region" description="Helical" evidence="6">
    <location>
        <begin position="230"/>
        <end position="249"/>
    </location>
</feature>
<comment type="subcellular location">
    <subcellularLocation>
        <location evidence="1">Membrane</location>
        <topology evidence="1">Multi-pass membrane protein</topology>
    </subcellularLocation>
</comment>
<proteinExistence type="inferred from homology"/>
<dbReference type="InterPro" id="IPR024989">
    <property type="entry name" value="MFS_assoc_dom"/>
</dbReference>
<dbReference type="Gene3D" id="1.20.1250.20">
    <property type="entry name" value="MFS general substrate transporter like domains"/>
    <property type="match status" value="2"/>
</dbReference>
<name>A0A443R6J5_9ACAR</name>
<dbReference type="PANTHER" id="PTHR16172:SF41">
    <property type="entry name" value="MAJOR FACILITATOR SUPERFAMILY DOMAIN-CONTAINING PROTEIN 6-LIKE"/>
    <property type="match status" value="1"/>
</dbReference>
<feature type="transmembrane region" description="Helical" evidence="6">
    <location>
        <begin position="12"/>
        <end position="33"/>
    </location>
</feature>
<protein>
    <submittedName>
        <fullName evidence="9">Major facilitator superfamily domain-containing protein 6-like protein</fullName>
    </submittedName>
</protein>
<dbReference type="Pfam" id="PF12832">
    <property type="entry name" value="MFS_1_like"/>
    <property type="match status" value="1"/>
</dbReference>
<feature type="domain" description="Major facilitator superfamily associated" evidence="7">
    <location>
        <begin position="3"/>
        <end position="353"/>
    </location>
</feature>
<sequence length="415" mass="45885">MPIQLKEIGITVLEAGIIYTIIPLLNFVIPPFVGCVGDKIGNYKILSLISIVCLALSTFLISMLPKIKETKESETIANFGFSFWAYLLLRIAFEAFYTSIRVMNKATVVVVAKDSGGYGKQRVWYTIAAVIWNPLSGFLMTVFSPKNGPINYKPAFYLFIAFMVPLFIFVCLVEAKVVKRKREERRPIKHFLRSGRLWFFYLIVVSIGILLSIRQPYFVIFYDDLKGPPYLLGLLKALSALINLPFVYFSSAMSKKLGHILMFLMVFGGLFLKYLLISFIVNPFLFIPIFALIPFSENFVSCATAEAALALAPKGYLASIMGLGSNANQGVGKTLGRLLGGAIWSLGSARLMFGSFSALSLTIGSVIALLYCSSDSLRKTTPLSDDFPAVVDETTTLIYGNNDEIVGNQNGQNNS</sequence>
<evidence type="ECO:0000256" key="2">
    <source>
        <dbReference type="ARBA" id="ARBA00005241"/>
    </source>
</evidence>
<dbReference type="Proteomes" id="UP000285301">
    <property type="component" value="Unassembled WGS sequence"/>
</dbReference>
<dbReference type="GO" id="GO:0016020">
    <property type="term" value="C:membrane"/>
    <property type="evidence" value="ECO:0007669"/>
    <property type="project" value="UniProtKB-SubCell"/>
</dbReference>
<dbReference type="InterPro" id="IPR036259">
    <property type="entry name" value="MFS_trans_sf"/>
</dbReference>
<feature type="transmembrane region" description="Helical" evidence="6">
    <location>
        <begin position="198"/>
        <end position="218"/>
    </location>
</feature>
<keyword evidence="3 6" id="KW-0812">Transmembrane</keyword>
<feature type="transmembrane region" description="Helical" evidence="6">
    <location>
        <begin position="261"/>
        <end position="291"/>
    </location>
</feature>